<sequence length="156" mass="16369">MAIISGSLGLFLGLLNFFYAIDFSNDSSNPNTLAGLFYLYAFGVLLTAVALLTTGITFLGRKGYAVLLGAAISQAVLTIARDLVIPAMPYDALGYHSSAAVPWGAKFNPALALEFMIGAGLATATICLLLLQTSKAWRTEPPASDFIEHNPSPAGP</sequence>
<gene>
    <name evidence="2" type="ORF">HPC72_01270</name>
</gene>
<keyword evidence="3" id="KW-1185">Reference proteome</keyword>
<name>A0A6M8B050_9ACTO</name>
<organism evidence="2 3">
    <name type="scientific">Actinomyces marmotae</name>
    <dbReference type="NCBI Taxonomy" id="2737173"/>
    <lineage>
        <taxon>Bacteria</taxon>
        <taxon>Bacillati</taxon>
        <taxon>Actinomycetota</taxon>
        <taxon>Actinomycetes</taxon>
        <taxon>Actinomycetales</taxon>
        <taxon>Actinomycetaceae</taxon>
        <taxon>Actinomyces</taxon>
    </lineage>
</organism>
<proteinExistence type="predicted"/>
<reference evidence="2 3" key="1">
    <citation type="submission" date="2020-05" db="EMBL/GenBank/DDBJ databases">
        <title>Actinomyces sp. zg-325.</title>
        <authorList>
            <person name="Yang C."/>
        </authorList>
    </citation>
    <scope>NUCLEOTIDE SEQUENCE [LARGE SCALE GENOMIC DNA]</scope>
    <source>
        <strain evidence="3">zg-325</strain>
    </source>
</reference>
<dbReference type="Proteomes" id="UP000504752">
    <property type="component" value="Chromosome"/>
</dbReference>
<dbReference type="RefSeq" id="WP_159522854.1">
    <property type="nucleotide sequence ID" value="NZ_CP053642.1"/>
</dbReference>
<protein>
    <submittedName>
        <fullName evidence="2">Uncharacterized protein</fullName>
    </submittedName>
</protein>
<evidence type="ECO:0000313" key="3">
    <source>
        <dbReference type="Proteomes" id="UP000504752"/>
    </source>
</evidence>
<evidence type="ECO:0000313" key="2">
    <source>
        <dbReference type="EMBL" id="QKD79072.1"/>
    </source>
</evidence>
<feature type="transmembrane region" description="Helical" evidence="1">
    <location>
        <begin position="36"/>
        <end position="59"/>
    </location>
</feature>
<keyword evidence="1" id="KW-0472">Membrane</keyword>
<dbReference type="EMBL" id="CP053642">
    <property type="protein sequence ID" value="QKD79072.1"/>
    <property type="molecule type" value="Genomic_DNA"/>
</dbReference>
<keyword evidence="1" id="KW-1133">Transmembrane helix</keyword>
<feature type="transmembrane region" description="Helical" evidence="1">
    <location>
        <begin position="110"/>
        <end position="131"/>
    </location>
</feature>
<keyword evidence="1" id="KW-0812">Transmembrane</keyword>
<feature type="transmembrane region" description="Helical" evidence="1">
    <location>
        <begin position="66"/>
        <end position="90"/>
    </location>
</feature>
<accession>A0A6M8B050</accession>
<evidence type="ECO:0000256" key="1">
    <source>
        <dbReference type="SAM" id="Phobius"/>
    </source>
</evidence>
<dbReference type="AlphaFoldDB" id="A0A6M8B050"/>
<dbReference type="KEGG" id="amam:HPC72_01270"/>